<accession>A0ABD3QI09</accession>
<keyword evidence="3" id="KW-1185">Reference proteome</keyword>
<proteinExistence type="predicted"/>
<dbReference type="AlphaFoldDB" id="A0ABD3QI09"/>
<organism evidence="2 3">
    <name type="scientific">Cyclotella cryptica</name>
    <dbReference type="NCBI Taxonomy" id="29204"/>
    <lineage>
        <taxon>Eukaryota</taxon>
        <taxon>Sar</taxon>
        <taxon>Stramenopiles</taxon>
        <taxon>Ochrophyta</taxon>
        <taxon>Bacillariophyta</taxon>
        <taxon>Coscinodiscophyceae</taxon>
        <taxon>Thalassiosirophycidae</taxon>
        <taxon>Stephanodiscales</taxon>
        <taxon>Stephanodiscaceae</taxon>
        <taxon>Cyclotella</taxon>
    </lineage>
</organism>
<evidence type="ECO:0000313" key="3">
    <source>
        <dbReference type="Proteomes" id="UP001516023"/>
    </source>
</evidence>
<name>A0ABD3QI09_9STRA</name>
<sequence length="112" mass="12461">MIFRKVASSIICETPAKSSATSITRLNPSSGIVSPTQQQTYSTSNDDGEPSFGAWQPNQLTMIFQRMEATCPDDLKAYARCVVEKQNKGALVQGACEESFQRVMDCYRTVRR</sequence>
<dbReference type="EMBL" id="JABMIG020000036">
    <property type="protein sequence ID" value="KAL3799789.1"/>
    <property type="molecule type" value="Genomic_DNA"/>
</dbReference>
<feature type="region of interest" description="Disordered" evidence="1">
    <location>
        <begin position="21"/>
        <end position="52"/>
    </location>
</feature>
<protein>
    <recommendedName>
        <fullName evidence="4">COX assembly mitochondrial protein</fullName>
    </recommendedName>
</protein>
<dbReference type="Proteomes" id="UP001516023">
    <property type="component" value="Unassembled WGS sequence"/>
</dbReference>
<evidence type="ECO:0000313" key="2">
    <source>
        <dbReference type="EMBL" id="KAL3799789.1"/>
    </source>
</evidence>
<evidence type="ECO:0008006" key="4">
    <source>
        <dbReference type="Google" id="ProtNLM"/>
    </source>
</evidence>
<reference evidence="2 3" key="1">
    <citation type="journal article" date="2020" name="G3 (Bethesda)">
        <title>Improved Reference Genome for Cyclotella cryptica CCMP332, a Model for Cell Wall Morphogenesis, Salinity Adaptation, and Lipid Production in Diatoms (Bacillariophyta).</title>
        <authorList>
            <person name="Roberts W.R."/>
            <person name="Downey K.M."/>
            <person name="Ruck E.C."/>
            <person name="Traller J.C."/>
            <person name="Alverson A.J."/>
        </authorList>
    </citation>
    <scope>NUCLEOTIDE SEQUENCE [LARGE SCALE GENOMIC DNA]</scope>
    <source>
        <strain evidence="2 3">CCMP332</strain>
    </source>
</reference>
<comment type="caution">
    <text evidence="2">The sequence shown here is derived from an EMBL/GenBank/DDBJ whole genome shotgun (WGS) entry which is preliminary data.</text>
</comment>
<gene>
    <name evidence="2" type="ORF">HJC23_010439</name>
</gene>
<feature type="compositionally biased region" description="Polar residues" evidence="1">
    <location>
        <begin position="21"/>
        <end position="45"/>
    </location>
</feature>
<evidence type="ECO:0000256" key="1">
    <source>
        <dbReference type="SAM" id="MobiDB-lite"/>
    </source>
</evidence>